<name>A0A1J0A6D3_9ENTE</name>
<gene>
    <name evidence="1" type="ORF">BHY08_06445</name>
</gene>
<dbReference type="OrthoDB" id="4933449at2"/>
<protein>
    <recommendedName>
        <fullName evidence="3">DUF2877 domain-containing protein</fullName>
    </recommendedName>
</protein>
<sequence>MSAYTFSSDYHGEKVEALLSDSSKDVSFHSEFKSGVNVKVGDDLLYISYPYFQIPPFGLMLRKEVMDYIKPLFKEAKLSFHQGRLVIGDFQLTIENSREASNYIQKKELETDFFLEPLEVYVKQSPLIEYSLNENLEKLVKELIGFGQGLTPSGDDFIVGLLALNSRINFLPSSIFSVIEKKINDKQTTDVSIAYLKSALEGQYSTAVVEVMNELDNPVRLSKALELLAQTGHTSGKDTIYGMYYGLTLIQK</sequence>
<evidence type="ECO:0000313" key="1">
    <source>
        <dbReference type="EMBL" id="APB31499.1"/>
    </source>
</evidence>
<dbReference type="Pfam" id="PF11392">
    <property type="entry name" value="AllH"/>
    <property type="match status" value="1"/>
</dbReference>
<dbReference type="AlphaFoldDB" id="A0A1J0A6D3"/>
<proteinExistence type="predicted"/>
<dbReference type="RefSeq" id="WP_071457092.1">
    <property type="nucleotide sequence ID" value="NZ_CP017267.1"/>
</dbReference>
<dbReference type="EMBL" id="CP017267">
    <property type="protein sequence ID" value="APB31499.1"/>
    <property type="molecule type" value="Genomic_DNA"/>
</dbReference>
<dbReference type="KEGG" id="vte:BHY08_06445"/>
<reference evidence="1 2" key="1">
    <citation type="submission" date="2016-09" db="EMBL/GenBank/DDBJ databases">
        <title>Vagococcus teuberi sp. nov., isolated from the Malian artisanal sour milk fene.</title>
        <authorList>
            <person name="Wullschleger S."/>
            <person name="Seifert C."/>
            <person name="Baumgartner S."/>
            <person name="Lacroix C."/>
            <person name="Bonfoh B."/>
            <person name="Stevens M.J."/>
            <person name="Meile L."/>
        </authorList>
    </citation>
    <scope>NUCLEOTIDE SEQUENCE [LARGE SCALE GENOMIC DNA]</scope>
    <source>
        <strain evidence="1 2">DSM 21459</strain>
    </source>
</reference>
<evidence type="ECO:0008006" key="3">
    <source>
        <dbReference type="Google" id="ProtNLM"/>
    </source>
</evidence>
<dbReference type="Proteomes" id="UP000191200">
    <property type="component" value="Chromosome"/>
</dbReference>
<evidence type="ECO:0000313" key="2">
    <source>
        <dbReference type="Proteomes" id="UP000191200"/>
    </source>
</evidence>
<organism evidence="1 2">
    <name type="scientific">Vagococcus teuberi</name>
    <dbReference type="NCBI Taxonomy" id="519472"/>
    <lineage>
        <taxon>Bacteria</taxon>
        <taxon>Bacillati</taxon>
        <taxon>Bacillota</taxon>
        <taxon>Bacilli</taxon>
        <taxon>Lactobacillales</taxon>
        <taxon>Enterococcaceae</taxon>
        <taxon>Vagococcus</taxon>
    </lineage>
</organism>
<accession>A0A1J0A6D3</accession>
<dbReference type="InterPro" id="IPR021530">
    <property type="entry name" value="AllH-like"/>
</dbReference>
<dbReference type="STRING" id="519472.BHY08_06445"/>
<keyword evidence="2" id="KW-1185">Reference proteome</keyword>